<evidence type="ECO:0000313" key="2">
    <source>
        <dbReference type="EMBL" id="GGJ24649.1"/>
    </source>
</evidence>
<organism evidence="2 3">
    <name type="scientific">Neoroseomonas lacus</name>
    <dbReference type="NCBI Taxonomy" id="287609"/>
    <lineage>
        <taxon>Bacteria</taxon>
        <taxon>Pseudomonadati</taxon>
        <taxon>Pseudomonadota</taxon>
        <taxon>Alphaproteobacteria</taxon>
        <taxon>Acetobacterales</taxon>
        <taxon>Acetobacteraceae</taxon>
        <taxon>Neoroseomonas</taxon>
    </lineage>
</organism>
<gene>
    <name evidence="2" type="ORF">GCM10011320_34920</name>
</gene>
<comment type="caution">
    <text evidence="2">The sequence shown here is derived from an EMBL/GenBank/DDBJ whole genome shotgun (WGS) entry which is preliminary data.</text>
</comment>
<dbReference type="Proteomes" id="UP000661507">
    <property type="component" value="Unassembled WGS sequence"/>
</dbReference>
<protein>
    <recommendedName>
        <fullName evidence="4">DUF4239 domain-containing protein</fullName>
    </recommendedName>
</protein>
<sequence>MDWPGMADSLYDLDFSILYPLVVALSVGSTVLGAWLGNRAQRRGSKAEDLGMLAGSALGLLALLLAFSFSLALSRFDTRRSMVLHEANAIGSTANFALMLPEPARQPIFDLLREYTAVRTGLGRPYDVAKLEQDVARSVALQGRLWQIAVEVTAASPQSLPVYRFVGSLNEMNNVHESRITAIRYRIPGEVMVMLFGVAMMAMALTGFHSGVRGARRPVATVLMAMTVGVVMTLVADLDRPARGFIKVPVQPLIDAASGMPR</sequence>
<name>A0A917NTV3_9PROT</name>
<feature type="transmembrane region" description="Helical" evidence="1">
    <location>
        <begin position="219"/>
        <end position="236"/>
    </location>
</feature>
<dbReference type="InterPro" id="IPR025333">
    <property type="entry name" value="DUF4239"/>
</dbReference>
<proteinExistence type="predicted"/>
<keyword evidence="1" id="KW-0812">Transmembrane</keyword>
<feature type="transmembrane region" description="Helical" evidence="1">
    <location>
        <begin position="50"/>
        <end position="73"/>
    </location>
</feature>
<dbReference type="AlphaFoldDB" id="A0A917NTV3"/>
<evidence type="ECO:0000313" key="3">
    <source>
        <dbReference type="Proteomes" id="UP000661507"/>
    </source>
</evidence>
<feature type="transmembrane region" description="Helical" evidence="1">
    <location>
        <begin position="17"/>
        <end position="38"/>
    </location>
</feature>
<keyword evidence="3" id="KW-1185">Reference proteome</keyword>
<evidence type="ECO:0008006" key="4">
    <source>
        <dbReference type="Google" id="ProtNLM"/>
    </source>
</evidence>
<dbReference type="EMBL" id="BMKW01000008">
    <property type="protein sequence ID" value="GGJ24649.1"/>
    <property type="molecule type" value="Genomic_DNA"/>
</dbReference>
<keyword evidence="1" id="KW-1133">Transmembrane helix</keyword>
<dbReference type="Pfam" id="PF14023">
    <property type="entry name" value="Bestrophin-like"/>
    <property type="match status" value="1"/>
</dbReference>
<evidence type="ECO:0000256" key="1">
    <source>
        <dbReference type="SAM" id="Phobius"/>
    </source>
</evidence>
<reference evidence="2" key="2">
    <citation type="submission" date="2020-09" db="EMBL/GenBank/DDBJ databases">
        <authorList>
            <person name="Sun Q."/>
            <person name="Zhou Y."/>
        </authorList>
    </citation>
    <scope>NUCLEOTIDE SEQUENCE</scope>
    <source>
        <strain evidence="2">CGMCC 1.3617</strain>
    </source>
</reference>
<reference evidence="2" key="1">
    <citation type="journal article" date="2014" name="Int. J. Syst. Evol. Microbiol.">
        <title>Complete genome sequence of Corynebacterium casei LMG S-19264T (=DSM 44701T), isolated from a smear-ripened cheese.</title>
        <authorList>
            <consortium name="US DOE Joint Genome Institute (JGI-PGF)"/>
            <person name="Walter F."/>
            <person name="Albersmeier A."/>
            <person name="Kalinowski J."/>
            <person name="Ruckert C."/>
        </authorList>
    </citation>
    <scope>NUCLEOTIDE SEQUENCE</scope>
    <source>
        <strain evidence="2">CGMCC 1.3617</strain>
    </source>
</reference>
<accession>A0A917NTV3</accession>
<feature type="transmembrane region" description="Helical" evidence="1">
    <location>
        <begin position="191"/>
        <end position="212"/>
    </location>
</feature>
<keyword evidence="1" id="KW-0472">Membrane</keyword>